<proteinExistence type="inferred from homology"/>
<feature type="transmembrane region" description="Helical" evidence="8">
    <location>
        <begin position="288"/>
        <end position="306"/>
    </location>
</feature>
<dbReference type="InterPro" id="IPR037185">
    <property type="entry name" value="EmrE-like"/>
</dbReference>
<gene>
    <name evidence="10" type="primary">rarD</name>
    <name evidence="10" type="ORF">GCM10008942_35090</name>
</gene>
<evidence type="ECO:0000259" key="9">
    <source>
        <dbReference type="Pfam" id="PF00892"/>
    </source>
</evidence>
<comment type="similarity">
    <text evidence="2">Belongs to the EamA transporter family.</text>
</comment>
<dbReference type="EMBL" id="BAAADD010000010">
    <property type="protein sequence ID" value="GAA0583169.1"/>
    <property type="molecule type" value="Genomic_DNA"/>
</dbReference>
<evidence type="ECO:0000256" key="4">
    <source>
        <dbReference type="ARBA" id="ARBA00022475"/>
    </source>
</evidence>
<dbReference type="InterPro" id="IPR004626">
    <property type="entry name" value="RarD"/>
</dbReference>
<dbReference type="InterPro" id="IPR000620">
    <property type="entry name" value="EamA_dom"/>
</dbReference>
<keyword evidence="3" id="KW-0813">Transport</keyword>
<dbReference type="SUPFAM" id="SSF103481">
    <property type="entry name" value="Multidrug resistance efflux transporter EmrE"/>
    <property type="match status" value="2"/>
</dbReference>
<dbReference type="Proteomes" id="UP001499951">
    <property type="component" value="Unassembled WGS sequence"/>
</dbReference>
<feature type="transmembrane region" description="Helical" evidence="8">
    <location>
        <begin position="121"/>
        <end position="138"/>
    </location>
</feature>
<accession>A0ABP3Q963</accession>
<evidence type="ECO:0000313" key="11">
    <source>
        <dbReference type="Proteomes" id="UP001499951"/>
    </source>
</evidence>
<evidence type="ECO:0000256" key="6">
    <source>
        <dbReference type="ARBA" id="ARBA00022989"/>
    </source>
</evidence>
<dbReference type="PANTHER" id="PTHR22911:SF137">
    <property type="entry name" value="SOLUTE CARRIER FAMILY 35 MEMBER G2-RELATED"/>
    <property type="match status" value="1"/>
</dbReference>
<evidence type="ECO:0000256" key="1">
    <source>
        <dbReference type="ARBA" id="ARBA00004651"/>
    </source>
</evidence>
<feature type="transmembrane region" description="Helical" evidence="8">
    <location>
        <begin position="25"/>
        <end position="44"/>
    </location>
</feature>
<comment type="subcellular location">
    <subcellularLocation>
        <location evidence="1">Cell membrane</location>
        <topology evidence="1">Multi-pass membrane protein</topology>
    </subcellularLocation>
</comment>
<feature type="transmembrane region" description="Helical" evidence="8">
    <location>
        <begin position="196"/>
        <end position="216"/>
    </location>
</feature>
<dbReference type="NCBIfam" id="TIGR00688">
    <property type="entry name" value="rarD"/>
    <property type="match status" value="1"/>
</dbReference>
<evidence type="ECO:0000256" key="3">
    <source>
        <dbReference type="ARBA" id="ARBA00022448"/>
    </source>
</evidence>
<name>A0ABP3Q963_9PROT</name>
<feature type="transmembrane region" description="Helical" evidence="8">
    <location>
        <begin position="89"/>
        <end position="109"/>
    </location>
</feature>
<keyword evidence="11" id="KW-1185">Reference proteome</keyword>
<feature type="transmembrane region" description="Helical" evidence="8">
    <location>
        <begin position="145"/>
        <end position="161"/>
    </location>
</feature>
<organism evidence="10 11">
    <name type="scientific">Rhizomicrobium electricum</name>
    <dbReference type="NCBI Taxonomy" id="480070"/>
    <lineage>
        <taxon>Bacteria</taxon>
        <taxon>Pseudomonadati</taxon>
        <taxon>Pseudomonadota</taxon>
        <taxon>Alphaproteobacteria</taxon>
        <taxon>Micropepsales</taxon>
        <taxon>Micropepsaceae</taxon>
        <taxon>Rhizomicrobium</taxon>
    </lineage>
</organism>
<evidence type="ECO:0000256" key="5">
    <source>
        <dbReference type="ARBA" id="ARBA00022692"/>
    </source>
</evidence>
<keyword evidence="4" id="KW-1003">Cell membrane</keyword>
<evidence type="ECO:0000313" key="10">
    <source>
        <dbReference type="EMBL" id="GAA0583169.1"/>
    </source>
</evidence>
<protein>
    <submittedName>
        <fullName evidence="10">EamA family transporter RarD</fullName>
    </submittedName>
</protein>
<evidence type="ECO:0000256" key="7">
    <source>
        <dbReference type="ARBA" id="ARBA00023136"/>
    </source>
</evidence>
<feature type="transmembrane region" description="Helical" evidence="8">
    <location>
        <begin position="167"/>
        <end position="184"/>
    </location>
</feature>
<dbReference type="PANTHER" id="PTHR22911">
    <property type="entry name" value="ACYL-MALONYL CONDENSING ENZYME-RELATED"/>
    <property type="match status" value="1"/>
</dbReference>
<reference evidence="11" key="1">
    <citation type="journal article" date="2019" name="Int. J. Syst. Evol. Microbiol.">
        <title>The Global Catalogue of Microorganisms (GCM) 10K type strain sequencing project: providing services to taxonomists for standard genome sequencing and annotation.</title>
        <authorList>
            <consortium name="The Broad Institute Genomics Platform"/>
            <consortium name="The Broad Institute Genome Sequencing Center for Infectious Disease"/>
            <person name="Wu L."/>
            <person name="Ma J."/>
        </authorList>
    </citation>
    <scope>NUCLEOTIDE SEQUENCE [LARGE SCALE GENOMIC DNA]</scope>
    <source>
        <strain evidence="11">JCM 15089</strain>
    </source>
</reference>
<keyword evidence="5 8" id="KW-0812">Transmembrane</keyword>
<keyword evidence="7 8" id="KW-0472">Membrane</keyword>
<feature type="transmembrane region" description="Helical" evidence="8">
    <location>
        <begin position="261"/>
        <end position="282"/>
    </location>
</feature>
<feature type="domain" description="EamA" evidence="9">
    <location>
        <begin position="25"/>
        <end position="159"/>
    </location>
</feature>
<comment type="caution">
    <text evidence="10">The sequence shown here is derived from an EMBL/GenBank/DDBJ whole genome shotgun (WGS) entry which is preliminary data.</text>
</comment>
<evidence type="ECO:0000256" key="2">
    <source>
        <dbReference type="ARBA" id="ARBA00007362"/>
    </source>
</evidence>
<sequence length="312" mass="33667">MDAGRPAPYVTTMSKELSSAPNETAGIFYAVGSYSLWGVLPLYWHMLGSVPPFELSYHRMVWSALFGLIVILALGRRGEVFAALRSRKVVRALSLSALFIACNWTLYIYAIAKAELVEASLGYYINPLLNIAIGVVLLGERMSPLRLVAIGLAAVAVLFKALTLGHFPFIALGLAVSFAVYGYIRKLTPVAALDGMTIETCLLLPFTAGILLFWGWQGTGAFTLAHPGTDILLILGGPLTALPLILFAAGARRVRMSTLGFLQYLSPSISLLIAVFMLGEPFTRTDMTAFGCVWVALVLVALDGHLRARAKA</sequence>
<evidence type="ECO:0000256" key="8">
    <source>
        <dbReference type="SAM" id="Phobius"/>
    </source>
</evidence>
<feature type="transmembrane region" description="Helical" evidence="8">
    <location>
        <begin position="56"/>
        <end position="77"/>
    </location>
</feature>
<dbReference type="Pfam" id="PF00892">
    <property type="entry name" value="EamA"/>
    <property type="match status" value="1"/>
</dbReference>
<feature type="transmembrane region" description="Helical" evidence="8">
    <location>
        <begin position="231"/>
        <end position="249"/>
    </location>
</feature>
<keyword evidence="6 8" id="KW-1133">Transmembrane helix</keyword>